<name>B3EUD9_AMOA5</name>
<dbReference type="STRING" id="452471.Aasi_0110"/>
<dbReference type="GO" id="GO:0045345">
    <property type="term" value="P:positive regulation of MHC class I biosynthetic process"/>
    <property type="evidence" value="ECO:0007669"/>
    <property type="project" value="TreeGrafter"/>
</dbReference>
<evidence type="ECO:0000313" key="3">
    <source>
        <dbReference type="EMBL" id="ACE05558.1"/>
    </source>
</evidence>
<evidence type="ECO:0000256" key="2">
    <source>
        <dbReference type="ARBA" id="ARBA00022737"/>
    </source>
</evidence>
<dbReference type="SMART" id="SM00368">
    <property type="entry name" value="LRR_RI"/>
    <property type="match status" value="5"/>
</dbReference>
<dbReference type="Gene3D" id="3.80.10.10">
    <property type="entry name" value="Ribonuclease Inhibitor"/>
    <property type="match status" value="1"/>
</dbReference>
<keyword evidence="1" id="KW-0433">Leucine-rich repeat</keyword>
<dbReference type="GO" id="GO:0045944">
    <property type="term" value="P:positive regulation of transcription by RNA polymerase II"/>
    <property type="evidence" value="ECO:0007669"/>
    <property type="project" value="TreeGrafter"/>
</dbReference>
<organism evidence="3 4">
    <name type="scientific">Amoebophilus asiaticus (strain 5a2)</name>
    <dbReference type="NCBI Taxonomy" id="452471"/>
    <lineage>
        <taxon>Bacteria</taxon>
        <taxon>Pseudomonadati</taxon>
        <taxon>Bacteroidota</taxon>
        <taxon>Cytophagia</taxon>
        <taxon>Cytophagales</taxon>
        <taxon>Amoebophilaceae</taxon>
        <taxon>Candidatus Amoebophilus</taxon>
    </lineage>
</organism>
<dbReference type="GO" id="GO:0045348">
    <property type="term" value="P:positive regulation of MHC class II biosynthetic process"/>
    <property type="evidence" value="ECO:0007669"/>
    <property type="project" value="TreeGrafter"/>
</dbReference>
<dbReference type="SUPFAM" id="SSF52047">
    <property type="entry name" value="RNI-like"/>
    <property type="match status" value="1"/>
</dbReference>
<protein>
    <submittedName>
        <fullName evidence="3">Leucine-rich repeat, ribonuclease inhibitor subtype</fullName>
    </submittedName>
</protein>
<dbReference type="KEGG" id="aas:Aasi_0110"/>
<accession>B3EUD9</accession>
<dbReference type="eggNOG" id="COG5238">
    <property type="taxonomic scope" value="Bacteria"/>
</dbReference>
<keyword evidence="4" id="KW-1185">Reference proteome</keyword>
<dbReference type="PANTHER" id="PTHR47189">
    <property type="entry name" value="MHC CLASS II TRANSACTIVATOR"/>
    <property type="match status" value="1"/>
</dbReference>
<dbReference type="EMBL" id="CP001102">
    <property type="protein sequence ID" value="ACE05558.1"/>
    <property type="molecule type" value="Genomic_DNA"/>
</dbReference>
<dbReference type="PANTHER" id="PTHR47189:SF1">
    <property type="entry name" value="MHC CLASS II TRANSACTIVATOR"/>
    <property type="match status" value="1"/>
</dbReference>
<proteinExistence type="predicted"/>
<dbReference type="InterPro" id="IPR001611">
    <property type="entry name" value="Leu-rich_rpt"/>
</dbReference>
<evidence type="ECO:0000313" key="4">
    <source>
        <dbReference type="Proteomes" id="UP000001227"/>
    </source>
</evidence>
<dbReference type="Pfam" id="PF13516">
    <property type="entry name" value="LRR_6"/>
    <property type="match status" value="5"/>
</dbReference>
<dbReference type="RefSeq" id="WP_012472328.1">
    <property type="nucleotide sequence ID" value="NC_010830.1"/>
</dbReference>
<keyword evidence="2" id="KW-0677">Repeat</keyword>
<dbReference type="InterPro" id="IPR032675">
    <property type="entry name" value="LRR_dom_sf"/>
</dbReference>
<evidence type="ECO:0000256" key="1">
    <source>
        <dbReference type="ARBA" id="ARBA00022614"/>
    </source>
</evidence>
<dbReference type="AlphaFoldDB" id="B3EUD9"/>
<reference evidence="3 4" key="1">
    <citation type="journal article" date="2010" name="J. Bacteriol.">
        <title>The genome of the amoeba symbiont 'Candidatus Amoebophilus asiaticus' reveals common mechanisms for host cell interaction among amoeba-associated bacteria.</title>
        <authorList>
            <person name="Schmitz-Esser S."/>
            <person name="Tischler P."/>
            <person name="Arnold R."/>
            <person name="Montanaro J."/>
            <person name="Wagner M."/>
            <person name="Rattei T."/>
            <person name="Horn M."/>
        </authorList>
    </citation>
    <scope>NUCLEOTIDE SEQUENCE [LARGE SCALE GENOMIC DNA]</scope>
    <source>
        <strain evidence="3 4">5a2</strain>
    </source>
</reference>
<sequence>MRVLAVRSVNSDWNQLITGFRVAGIIGIENKPQHIINTSGWASKKEIDFSSKKLSTLTSATIPSFAFYHLMGYVENLPQIFWPCLPATHIYTLDLNNNEIGAAGSGELAKALPATQVHTLHLGWNQIGAAGSGELAKALPATQVHTLHLEGNQIGDAGARELAKTLPSTKVHTLHLSVNRIGDAGASELAKALPATQVHTLHLRSNQIGGLGAIELAKALPATCMHTLDLQYNKIEKATQQLLLEQYPHIRWKF</sequence>
<dbReference type="Proteomes" id="UP000001227">
    <property type="component" value="Chromosome"/>
</dbReference>
<gene>
    <name evidence="3" type="ordered locus">Aasi_0110</name>
</gene>
<dbReference type="HOGENOM" id="CLU_046966_0_0_10"/>